<dbReference type="PANTHER" id="PTHR39639:SF1">
    <property type="entry name" value="DUF262 DOMAIN-CONTAINING PROTEIN"/>
    <property type="match status" value="1"/>
</dbReference>
<reference evidence="2 3" key="1">
    <citation type="submission" date="2019-01" db="EMBL/GenBank/DDBJ databases">
        <title>Draft genome sequence of Psathyrella aberdarensis IHI B618.</title>
        <authorList>
            <person name="Buettner E."/>
            <person name="Kellner H."/>
        </authorList>
    </citation>
    <scope>NUCLEOTIDE SEQUENCE [LARGE SCALE GENOMIC DNA]</scope>
    <source>
        <strain evidence="2 3">IHI B618</strain>
    </source>
</reference>
<keyword evidence="3" id="KW-1185">Reference proteome</keyword>
<dbReference type="Proteomes" id="UP000290288">
    <property type="component" value="Unassembled WGS sequence"/>
</dbReference>
<sequence>MSSWGTDKSGKKVWWFTLPDKRKPNNFEIPKKYKDIFLAKQVKCDIYHDLTEDYEREMFRRVQLGMVLTAAEKLRAISSPTATWISQLEDQHVLIDEGLADALTWDLSRGKPFHNIMQMVYCCDGYPEEERTSFGGITKWLERTVEPSPAFKADINKVLKDLWQIATTRSLKSSFAAGAPRLAPVEFIFIGVLLYVLRDYDLETKSQAISEMRAAIRSVHDDIRTNNKVAKTLWSYVKQLERNPSASLSASKLSRSTGSTSNGRPAKRRKTKNYEDDDDYVAR</sequence>
<dbReference type="PANTHER" id="PTHR39639">
    <property type="entry name" value="CHROMOSOME 16, WHOLE GENOME SHOTGUN SEQUENCE"/>
    <property type="match status" value="1"/>
</dbReference>
<comment type="caution">
    <text evidence="2">The sequence shown here is derived from an EMBL/GenBank/DDBJ whole genome shotgun (WGS) entry which is preliminary data.</text>
</comment>
<feature type="compositionally biased region" description="Low complexity" evidence="1">
    <location>
        <begin position="245"/>
        <end position="261"/>
    </location>
</feature>
<gene>
    <name evidence="2" type="ORF">EST38_g28</name>
</gene>
<evidence type="ECO:0000313" key="3">
    <source>
        <dbReference type="Proteomes" id="UP000290288"/>
    </source>
</evidence>
<protein>
    <submittedName>
        <fullName evidence="2">Uncharacterized protein</fullName>
    </submittedName>
</protein>
<dbReference type="STRING" id="2316362.A0A4Q2DZG4"/>
<feature type="region of interest" description="Disordered" evidence="1">
    <location>
        <begin position="245"/>
        <end position="283"/>
    </location>
</feature>
<evidence type="ECO:0000256" key="1">
    <source>
        <dbReference type="SAM" id="MobiDB-lite"/>
    </source>
</evidence>
<organism evidence="2 3">
    <name type="scientific">Candolleomyces aberdarensis</name>
    <dbReference type="NCBI Taxonomy" id="2316362"/>
    <lineage>
        <taxon>Eukaryota</taxon>
        <taxon>Fungi</taxon>
        <taxon>Dikarya</taxon>
        <taxon>Basidiomycota</taxon>
        <taxon>Agaricomycotina</taxon>
        <taxon>Agaricomycetes</taxon>
        <taxon>Agaricomycetidae</taxon>
        <taxon>Agaricales</taxon>
        <taxon>Agaricineae</taxon>
        <taxon>Psathyrellaceae</taxon>
        <taxon>Candolleomyces</taxon>
    </lineage>
</organism>
<name>A0A4Q2DZG4_9AGAR</name>
<dbReference type="OrthoDB" id="5419821at2759"/>
<proteinExistence type="predicted"/>
<dbReference type="AlphaFoldDB" id="A0A4Q2DZG4"/>
<evidence type="ECO:0000313" key="2">
    <source>
        <dbReference type="EMBL" id="RXW25743.1"/>
    </source>
</evidence>
<dbReference type="EMBL" id="SDEE01000001">
    <property type="protein sequence ID" value="RXW25743.1"/>
    <property type="molecule type" value="Genomic_DNA"/>
</dbReference>
<accession>A0A4Q2DZG4</accession>